<gene>
    <name evidence="2" type="ORF">ACFPFM_05375</name>
</gene>
<protein>
    <recommendedName>
        <fullName evidence="4">ATP synthase protein I</fullName>
    </recommendedName>
</protein>
<feature type="transmembrane region" description="Helical" evidence="1">
    <location>
        <begin position="53"/>
        <end position="72"/>
    </location>
</feature>
<organism evidence="2 3">
    <name type="scientific">Saccharothrix xinjiangensis</name>
    <dbReference type="NCBI Taxonomy" id="204798"/>
    <lineage>
        <taxon>Bacteria</taxon>
        <taxon>Bacillati</taxon>
        <taxon>Actinomycetota</taxon>
        <taxon>Actinomycetes</taxon>
        <taxon>Pseudonocardiales</taxon>
        <taxon>Pseudonocardiaceae</taxon>
        <taxon>Saccharothrix</taxon>
    </lineage>
</organism>
<dbReference type="RefSeq" id="WP_344041323.1">
    <property type="nucleotide sequence ID" value="NZ_BAAAKE010000028.1"/>
</dbReference>
<evidence type="ECO:0000313" key="2">
    <source>
        <dbReference type="EMBL" id="MFC5053188.1"/>
    </source>
</evidence>
<keyword evidence="1" id="KW-0812">Transmembrane</keyword>
<keyword evidence="1" id="KW-1133">Transmembrane helix</keyword>
<dbReference type="EMBL" id="JBHSJB010000005">
    <property type="protein sequence ID" value="MFC5053188.1"/>
    <property type="molecule type" value="Genomic_DNA"/>
</dbReference>
<reference evidence="3" key="1">
    <citation type="journal article" date="2019" name="Int. J. Syst. Evol. Microbiol.">
        <title>The Global Catalogue of Microorganisms (GCM) 10K type strain sequencing project: providing services to taxonomists for standard genome sequencing and annotation.</title>
        <authorList>
            <consortium name="The Broad Institute Genomics Platform"/>
            <consortium name="The Broad Institute Genome Sequencing Center for Infectious Disease"/>
            <person name="Wu L."/>
            <person name="Ma J."/>
        </authorList>
    </citation>
    <scope>NUCLEOTIDE SEQUENCE [LARGE SCALE GENOMIC DNA]</scope>
    <source>
        <strain evidence="3">KCTC 12848</strain>
    </source>
</reference>
<evidence type="ECO:0000256" key="1">
    <source>
        <dbReference type="SAM" id="Phobius"/>
    </source>
</evidence>
<feature type="transmembrane region" description="Helical" evidence="1">
    <location>
        <begin position="29"/>
        <end position="47"/>
    </location>
</feature>
<proteinExistence type="predicted"/>
<feature type="transmembrane region" description="Helical" evidence="1">
    <location>
        <begin position="84"/>
        <end position="105"/>
    </location>
</feature>
<evidence type="ECO:0000313" key="3">
    <source>
        <dbReference type="Proteomes" id="UP001595833"/>
    </source>
</evidence>
<accession>A0ABV9XTA8</accession>
<name>A0ABV9XTA8_9PSEU</name>
<keyword evidence="3" id="KW-1185">Reference proteome</keyword>
<evidence type="ECO:0008006" key="4">
    <source>
        <dbReference type="Google" id="ProtNLM"/>
    </source>
</evidence>
<feature type="transmembrane region" description="Helical" evidence="1">
    <location>
        <begin position="117"/>
        <end position="134"/>
    </location>
</feature>
<comment type="caution">
    <text evidence="2">The sequence shown here is derived from an EMBL/GenBank/DDBJ whole genome shotgun (WGS) entry which is preliminary data.</text>
</comment>
<sequence>MSQDEPASTAEWTHEKVVQRLAGEMFRGALWAALGTVVVAAALWTVLEGVPGLVSALIGGALACLSSVATLLVMRKTAALPLQFIMIAAFAGFLGKLLLLIAVMLLVRRFPALDDNALALTMVATIVVATFMEVRASKRSRSQMVVPTPGNT</sequence>
<dbReference type="Proteomes" id="UP001595833">
    <property type="component" value="Unassembled WGS sequence"/>
</dbReference>
<keyword evidence="1" id="KW-0472">Membrane</keyword>